<gene>
    <name evidence="4" type="ORF">MTR62_02385</name>
</gene>
<evidence type="ECO:0000256" key="1">
    <source>
        <dbReference type="ARBA" id="ARBA00022679"/>
    </source>
</evidence>
<feature type="domain" description="N-acetyltransferase" evidence="3">
    <location>
        <begin position="1"/>
        <end position="150"/>
    </location>
</feature>
<dbReference type="PROSITE" id="PS51186">
    <property type="entry name" value="GNAT"/>
    <property type="match status" value="1"/>
</dbReference>
<dbReference type="CDD" id="cd04301">
    <property type="entry name" value="NAT_SF"/>
    <property type="match status" value="1"/>
</dbReference>
<dbReference type="PANTHER" id="PTHR43877">
    <property type="entry name" value="AMINOALKYLPHOSPHONATE N-ACETYLTRANSFERASE-RELATED-RELATED"/>
    <property type="match status" value="1"/>
</dbReference>
<dbReference type="InterPro" id="IPR000182">
    <property type="entry name" value="GNAT_dom"/>
</dbReference>
<organism evidence="4 5">
    <name type="scientific">Novosphingobium organovorum</name>
    <dbReference type="NCBI Taxonomy" id="2930092"/>
    <lineage>
        <taxon>Bacteria</taxon>
        <taxon>Pseudomonadati</taxon>
        <taxon>Pseudomonadota</taxon>
        <taxon>Alphaproteobacteria</taxon>
        <taxon>Sphingomonadales</taxon>
        <taxon>Sphingomonadaceae</taxon>
        <taxon>Novosphingobium</taxon>
    </lineage>
</organism>
<dbReference type="Gene3D" id="3.40.630.30">
    <property type="match status" value="1"/>
</dbReference>
<name>A0ABT0B940_9SPHN</name>
<evidence type="ECO:0000259" key="3">
    <source>
        <dbReference type="PROSITE" id="PS51186"/>
    </source>
</evidence>
<dbReference type="RefSeq" id="WP_244016686.1">
    <property type="nucleotide sequence ID" value="NZ_JALHLF010000005.1"/>
</dbReference>
<keyword evidence="1" id="KW-0808">Transferase</keyword>
<dbReference type="PANTHER" id="PTHR43877:SF5">
    <property type="entry name" value="BLL8307 PROTEIN"/>
    <property type="match status" value="1"/>
</dbReference>
<evidence type="ECO:0000256" key="2">
    <source>
        <dbReference type="ARBA" id="ARBA00023315"/>
    </source>
</evidence>
<dbReference type="Proteomes" id="UP001162881">
    <property type="component" value="Unassembled WGS sequence"/>
</dbReference>
<dbReference type="SUPFAM" id="SSF55729">
    <property type="entry name" value="Acyl-CoA N-acyltransferases (Nat)"/>
    <property type="match status" value="1"/>
</dbReference>
<protein>
    <submittedName>
        <fullName evidence="4">GNAT family N-acetyltransferase</fullName>
    </submittedName>
</protein>
<dbReference type="Pfam" id="PF00583">
    <property type="entry name" value="Acetyltransf_1"/>
    <property type="match status" value="1"/>
</dbReference>
<dbReference type="InterPro" id="IPR050832">
    <property type="entry name" value="Bact_Acetyltransf"/>
</dbReference>
<evidence type="ECO:0000313" key="4">
    <source>
        <dbReference type="EMBL" id="MCJ2181562.1"/>
    </source>
</evidence>
<accession>A0ABT0B940</accession>
<sequence>MTIVRDDPAAPHLAALLALHVGEVQAALGEFAYALDASGLSSPEVTFWSAWDGEELAGFAGLKRIDARACEVKSMRAAPSMRGKGVGRALMDHLIAAAREGGYETLFLETAVTPMHVPAVALYRSAGFVECPVFGDYRPGPHSLFMQLAL</sequence>
<keyword evidence="2" id="KW-0012">Acyltransferase</keyword>
<proteinExistence type="predicted"/>
<dbReference type="InterPro" id="IPR016181">
    <property type="entry name" value="Acyl_CoA_acyltransferase"/>
</dbReference>
<reference evidence="4" key="1">
    <citation type="submission" date="2022-03" db="EMBL/GenBank/DDBJ databases">
        <title>Identification of a novel bacterium isolated from mangrove sediments.</title>
        <authorList>
            <person name="Pan X."/>
        </authorList>
    </citation>
    <scope>NUCLEOTIDE SEQUENCE</scope>
    <source>
        <strain evidence="4">B1949</strain>
    </source>
</reference>
<evidence type="ECO:0000313" key="5">
    <source>
        <dbReference type="Proteomes" id="UP001162881"/>
    </source>
</evidence>
<comment type="caution">
    <text evidence="4">The sequence shown here is derived from an EMBL/GenBank/DDBJ whole genome shotgun (WGS) entry which is preliminary data.</text>
</comment>
<keyword evidence="5" id="KW-1185">Reference proteome</keyword>
<dbReference type="EMBL" id="JALHLF010000005">
    <property type="protein sequence ID" value="MCJ2181562.1"/>
    <property type="molecule type" value="Genomic_DNA"/>
</dbReference>